<name>A0ABQ3LAP4_9SPHN</name>
<protein>
    <recommendedName>
        <fullName evidence="3">DUF2924 domain-containing protein</fullName>
    </recommendedName>
</protein>
<reference evidence="2" key="1">
    <citation type="journal article" date="2019" name="Int. J. Syst. Evol. Microbiol.">
        <title>The Global Catalogue of Microorganisms (GCM) 10K type strain sequencing project: providing services to taxonomists for standard genome sequencing and annotation.</title>
        <authorList>
            <consortium name="The Broad Institute Genomics Platform"/>
            <consortium name="The Broad Institute Genome Sequencing Center for Infectious Disease"/>
            <person name="Wu L."/>
            <person name="Ma J."/>
        </authorList>
    </citation>
    <scope>NUCLEOTIDE SEQUENCE [LARGE SCALE GENOMIC DNA]</scope>
    <source>
        <strain evidence="2">CGMCC 1.8957</strain>
    </source>
</reference>
<dbReference type="RefSeq" id="WP_229839206.1">
    <property type="nucleotide sequence ID" value="NZ_BNAQ01000001.1"/>
</dbReference>
<accession>A0ABQ3LAP4</accession>
<evidence type="ECO:0000313" key="1">
    <source>
        <dbReference type="EMBL" id="GHH09794.1"/>
    </source>
</evidence>
<keyword evidence="2" id="KW-1185">Reference proteome</keyword>
<dbReference type="EMBL" id="BNAQ01000001">
    <property type="protein sequence ID" value="GHH09794.1"/>
    <property type="molecule type" value="Genomic_DNA"/>
</dbReference>
<sequence>MVMTVEEQIARLTTLSSADLRETWTRLTASPVPRISPSLLRLALAYEIQARALGGLSRETTRKLDQLAVAKTKTSAVSPGMRLVREWGGKAHVVTIGDDKVIRWNEREWQSLSEVAREITGTRWSGPAFFGLKRKLAA</sequence>
<comment type="caution">
    <text evidence="1">The sequence shown here is derived from an EMBL/GenBank/DDBJ whole genome shotgun (WGS) entry which is preliminary data.</text>
</comment>
<organism evidence="1 2">
    <name type="scientific">Sphingomonas glacialis</name>
    <dbReference type="NCBI Taxonomy" id="658225"/>
    <lineage>
        <taxon>Bacteria</taxon>
        <taxon>Pseudomonadati</taxon>
        <taxon>Pseudomonadota</taxon>
        <taxon>Alphaproteobacteria</taxon>
        <taxon>Sphingomonadales</taxon>
        <taxon>Sphingomonadaceae</taxon>
        <taxon>Sphingomonas</taxon>
    </lineage>
</organism>
<gene>
    <name evidence="1" type="ORF">GCM10008023_06900</name>
</gene>
<evidence type="ECO:0008006" key="3">
    <source>
        <dbReference type="Google" id="ProtNLM"/>
    </source>
</evidence>
<dbReference type="Pfam" id="PF11149">
    <property type="entry name" value="DUF2924"/>
    <property type="match status" value="1"/>
</dbReference>
<dbReference type="Proteomes" id="UP000652430">
    <property type="component" value="Unassembled WGS sequence"/>
</dbReference>
<proteinExistence type="predicted"/>
<dbReference type="InterPro" id="IPR021322">
    <property type="entry name" value="DUF2924"/>
</dbReference>
<evidence type="ECO:0000313" key="2">
    <source>
        <dbReference type="Proteomes" id="UP000652430"/>
    </source>
</evidence>